<dbReference type="Proteomes" id="UP000230233">
    <property type="component" value="Chromosome I"/>
</dbReference>
<dbReference type="EMBL" id="PDUG01000001">
    <property type="protein sequence ID" value="PIC54556.1"/>
    <property type="molecule type" value="Genomic_DNA"/>
</dbReference>
<proteinExistence type="predicted"/>
<dbReference type="AlphaFoldDB" id="A0A2G5VSJ7"/>
<evidence type="ECO:0000313" key="1">
    <source>
        <dbReference type="EMBL" id="PIC54556.1"/>
    </source>
</evidence>
<evidence type="ECO:0000313" key="2">
    <source>
        <dbReference type="Proteomes" id="UP000230233"/>
    </source>
</evidence>
<accession>A0A2G5VSJ7</accession>
<reference evidence="2" key="1">
    <citation type="submission" date="2017-10" db="EMBL/GenBank/DDBJ databases">
        <title>Rapid genome shrinkage in a self-fertile nematode reveals novel sperm competition proteins.</title>
        <authorList>
            <person name="Yin D."/>
            <person name="Schwarz E.M."/>
            <person name="Thomas C.G."/>
            <person name="Felde R.L."/>
            <person name="Korf I.F."/>
            <person name="Cutter A.D."/>
            <person name="Schartner C.M."/>
            <person name="Ralston E.J."/>
            <person name="Meyer B.J."/>
            <person name="Haag E.S."/>
        </authorList>
    </citation>
    <scope>NUCLEOTIDE SEQUENCE [LARGE SCALE GENOMIC DNA]</scope>
    <source>
        <strain evidence="2">JU1422</strain>
    </source>
</reference>
<organism evidence="1 2">
    <name type="scientific">Caenorhabditis nigoni</name>
    <dbReference type="NCBI Taxonomy" id="1611254"/>
    <lineage>
        <taxon>Eukaryota</taxon>
        <taxon>Metazoa</taxon>
        <taxon>Ecdysozoa</taxon>
        <taxon>Nematoda</taxon>
        <taxon>Chromadorea</taxon>
        <taxon>Rhabditida</taxon>
        <taxon>Rhabditina</taxon>
        <taxon>Rhabditomorpha</taxon>
        <taxon>Rhabditoidea</taxon>
        <taxon>Rhabditidae</taxon>
        <taxon>Peloderinae</taxon>
        <taxon>Caenorhabditis</taxon>
    </lineage>
</organism>
<name>A0A2G5VSJ7_9PELO</name>
<keyword evidence="2" id="KW-1185">Reference proteome</keyword>
<sequence length="106" mass="12125">MIECFLSGKLKNSKNEPGKSINKPRKFLSAAVIFVVSNIIKNQMKAIRRERRRCCHSCYFLPVLCNSGGAIYFLMRMSASFFSRQQKSESVGKTAQNTTSYFIQKE</sequence>
<comment type="caution">
    <text evidence="1">The sequence shown here is derived from an EMBL/GenBank/DDBJ whole genome shotgun (WGS) entry which is preliminary data.</text>
</comment>
<gene>
    <name evidence="1" type="primary">Cnig_chr_I.g3762</name>
    <name evidence="1" type="ORF">B9Z55_003762</name>
</gene>
<protein>
    <submittedName>
        <fullName evidence="1">Uncharacterized protein</fullName>
    </submittedName>
</protein>